<evidence type="ECO:0000259" key="6">
    <source>
        <dbReference type="Pfam" id="PF18052"/>
    </source>
</evidence>
<protein>
    <submittedName>
        <fullName evidence="8">Disease resistance protein RGA2</fullName>
    </submittedName>
</protein>
<dbReference type="Gene3D" id="1.20.5.4130">
    <property type="match status" value="1"/>
</dbReference>
<evidence type="ECO:0000313" key="8">
    <source>
        <dbReference type="EMBL" id="KAB1202769.1"/>
    </source>
</evidence>
<dbReference type="Pfam" id="PF25019">
    <property type="entry name" value="LRR_R13L1-DRL21"/>
    <property type="match status" value="1"/>
</dbReference>
<feature type="domain" description="R13L1/DRL21-like LRR repeat region" evidence="7">
    <location>
        <begin position="385"/>
        <end position="425"/>
    </location>
</feature>
<keyword evidence="5" id="KW-0067">ATP-binding</keyword>
<evidence type="ECO:0000259" key="7">
    <source>
        <dbReference type="Pfam" id="PF25019"/>
    </source>
</evidence>
<dbReference type="GO" id="GO:0006952">
    <property type="term" value="P:defense response"/>
    <property type="evidence" value="ECO:0007669"/>
    <property type="project" value="UniProtKB-KW"/>
</dbReference>
<evidence type="ECO:0000256" key="3">
    <source>
        <dbReference type="ARBA" id="ARBA00022741"/>
    </source>
</evidence>
<comment type="caution">
    <text evidence="8">The sequence shown here is derived from an EMBL/GenBank/DDBJ whole genome shotgun (WGS) entry which is preliminary data.</text>
</comment>
<evidence type="ECO:0000256" key="2">
    <source>
        <dbReference type="ARBA" id="ARBA00022737"/>
    </source>
</evidence>
<dbReference type="PANTHER" id="PTHR36766">
    <property type="entry name" value="PLANT BROAD-SPECTRUM MILDEW RESISTANCE PROTEIN RPW8"/>
    <property type="match status" value="1"/>
</dbReference>
<keyword evidence="2" id="KW-0677">Repeat</keyword>
<keyword evidence="4" id="KW-0611">Plant defense</keyword>
<feature type="domain" description="Disease resistance N-terminal" evidence="6">
    <location>
        <begin position="56"/>
        <end position="149"/>
    </location>
</feature>
<sequence length="479" mass="54284">MRCPNVWRVRSHSSCEWMECTGMKIFNFVNMYKTVRTFPDHFFLRRSIKYAVGELFLSAFLQVLFDRLASRDLLNLARREGLRKKLKKWEKLLTTIKDVLDDAEDRQYTDKAVKKWLDDLRDLAYDVEDILGEFDTEASRNKLMRENQASASKGKRFLVILDDVWTENYEKWITLVAPFQIGAPGSAIIITTRNEKVSSMVGTIKAYALSLLSNDDCLPIFTLHALGTRDFNAHPNLKDAGEEIVRKCKGLPLAAKTSRRPPAHYNTKFGMSGRSFEIARYGKVAFDVCKSRQLASSQVVGANSLEGMPPQIGKLVCLQTLLILVVGKGNYSRIIRSWGVCQIFEGALCISRLENVIESEDASDANLISKSNLDALLLDMEWQSWHYGGEKFPTWFRGASFPNMVLLRIENCPECTLLPPIGELSIAPIPLFAFDSTFPTFNRKCQEINPKLFSNLLMADYYFGLLLSLGLHKGSVGVR</sequence>
<evidence type="ECO:0000256" key="4">
    <source>
        <dbReference type="ARBA" id="ARBA00022821"/>
    </source>
</evidence>
<dbReference type="Gene3D" id="1.10.8.430">
    <property type="entry name" value="Helical domain of apoptotic protease-activating factors"/>
    <property type="match status" value="1"/>
</dbReference>
<organism evidence="8 9">
    <name type="scientific">Morella rubra</name>
    <name type="common">Chinese bayberry</name>
    <dbReference type="NCBI Taxonomy" id="262757"/>
    <lineage>
        <taxon>Eukaryota</taxon>
        <taxon>Viridiplantae</taxon>
        <taxon>Streptophyta</taxon>
        <taxon>Embryophyta</taxon>
        <taxon>Tracheophyta</taxon>
        <taxon>Spermatophyta</taxon>
        <taxon>Magnoliopsida</taxon>
        <taxon>eudicotyledons</taxon>
        <taxon>Gunneridae</taxon>
        <taxon>Pentapetalae</taxon>
        <taxon>rosids</taxon>
        <taxon>fabids</taxon>
        <taxon>Fagales</taxon>
        <taxon>Myricaceae</taxon>
        <taxon>Morella</taxon>
    </lineage>
</organism>
<keyword evidence="9" id="KW-1185">Reference proteome</keyword>
<dbReference type="GO" id="GO:0043531">
    <property type="term" value="F:ADP binding"/>
    <property type="evidence" value="ECO:0007669"/>
    <property type="project" value="InterPro"/>
</dbReference>
<reference evidence="8 9" key="1">
    <citation type="journal article" date="2019" name="Plant Biotechnol. J.">
        <title>The red bayberry genome and genetic basis of sex determination.</title>
        <authorList>
            <person name="Jia H.M."/>
            <person name="Jia H.J."/>
            <person name="Cai Q.L."/>
            <person name="Wang Y."/>
            <person name="Zhao H.B."/>
            <person name="Yang W.F."/>
            <person name="Wang G.Y."/>
            <person name="Li Y.H."/>
            <person name="Zhan D.L."/>
            <person name="Shen Y.T."/>
            <person name="Niu Q.F."/>
            <person name="Chang L."/>
            <person name="Qiu J."/>
            <person name="Zhao L."/>
            <person name="Xie H.B."/>
            <person name="Fu W.Y."/>
            <person name="Jin J."/>
            <person name="Li X.W."/>
            <person name="Jiao Y."/>
            <person name="Zhou C.C."/>
            <person name="Tu T."/>
            <person name="Chai C.Y."/>
            <person name="Gao J.L."/>
            <person name="Fan L.J."/>
            <person name="van de Weg E."/>
            <person name="Wang J.Y."/>
            <person name="Gao Z.S."/>
        </authorList>
    </citation>
    <scope>NUCLEOTIDE SEQUENCE [LARGE SCALE GENOMIC DNA]</scope>
    <source>
        <tissue evidence="8">Leaves</tissue>
    </source>
</reference>
<name>A0A6A1UQY3_9ROSI</name>
<accession>A0A6A1UQY3</accession>
<dbReference type="SUPFAM" id="SSF52540">
    <property type="entry name" value="P-loop containing nucleoside triphosphate hydrolases"/>
    <property type="match status" value="1"/>
</dbReference>
<dbReference type="AlphaFoldDB" id="A0A6A1UQY3"/>
<evidence type="ECO:0000313" key="9">
    <source>
        <dbReference type="Proteomes" id="UP000516437"/>
    </source>
</evidence>
<keyword evidence="3" id="KW-0547">Nucleotide-binding</keyword>
<proteinExistence type="predicted"/>
<keyword evidence="1" id="KW-0433">Leucine-rich repeat</keyword>
<dbReference type="OrthoDB" id="37484at2759"/>
<dbReference type="InterPro" id="IPR042197">
    <property type="entry name" value="Apaf_helical"/>
</dbReference>
<gene>
    <name evidence="8" type="ORF">CJ030_MR8G022177</name>
</gene>
<dbReference type="InterPro" id="IPR027417">
    <property type="entry name" value="P-loop_NTPase"/>
</dbReference>
<dbReference type="InterPro" id="IPR041118">
    <property type="entry name" value="Rx_N"/>
</dbReference>
<dbReference type="PANTHER" id="PTHR36766:SF51">
    <property type="entry name" value="DISEASE RESISTANCE RPP13-LIKE PROTEIN 1"/>
    <property type="match status" value="1"/>
</dbReference>
<dbReference type="EMBL" id="RXIC02000026">
    <property type="protein sequence ID" value="KAB1202769.1"/>
    <property type="molecule type" value="Genomic_DNA"/>
</dbReference>
<dbReference type="Pfam" id="PF18052">
    <property type="entry name" value="Rx_N"/>
    <property type="match status" value="1"/>
</dbReference>
<evidence type="ECO:0000256" key="1">
    <source>
        <dbReference type="ARBA" id="ARBA00022614"/>
    </source>
</evidence>
<evidence type="ECO:0000256" key="5">
    <source>
        <dbReference type="ARBA" id="ARBA00022840"/>
    </source>
</evidence>
<dbReference type="Proteomes" id="UP000516437">
    <property type="component" value="Chromosome 8"/>
</dbReference>
<dbReference type="GO" id="GO:0005524">
    <property type="term" value="F:ATP binding"/>
    <property type="evidence" value="ECO:0007669"/>
    <property type="project" value="UniProtKB-KW"/>
</dbReference>
<dbReference type="InterPro" id="IPR056789">
    <property type="entry name" value="LRR_R13L1-DRL21"/>
</dbReference>